<dbReference type="NCBIfam" id="TIGR04183">
    <property type="entry name" value="Por_Secre_tail"/>
    <property type="match status" value="1"/>
</dbReference>
<dbReference type="Pfam" id="PF18962">
    <property type="entry name" value="Por_Secre_tail"/>
    <property type="match status" value="1"/>
</dbReference>
<evidence type="ECO:0000313" key="4">
    <source>
        <dbReference type="Proteomes" id="UP000676386"/>
    </source>
</evidence>
<keyword evidence="4" id="KW-1185">Reference proteome</keyword>
<feature type="domain" description="Secretion system C-terminal sorting" evidence="2">
    <location>
        <begin position="44"/>
        <end position="111"/>
    </location>
</feature>
<feature type="chain" id="PRO_5046898015" evidence="1">
    <location>
        <begin position="23"/>
        <end position="121"/>
    </location>
</feature>
<feature type="signal peptide" evidence="1">
    <location>
        <begin position="1"/>
        <end position="22"/>
    </location>
</feature>
<evidence type="ECO:0000259" key="2">
    <source>
        <dbReference type="Pfam" id="PF18962"/>
    </source>
</evidence>
<dbReference type="RefSeq" id="WP_211974600.1">
    <property type="nucleotide sequence ID" value="NZ_CBFHAM010000016.1"/>
</dbReference>
<dbReference type="InterPro" id="IPR026444">
    <property type="entry name" value="Secre_tail"/>
</dbReference>
<organism evidence="3 4">
    <name type="scientific">Chitinophaga hostae</name>
    <dbReference type="NCBI Taxonomy" id="2831022"/>
    <lineage>
        <taxon>Bacteria</taxon>
        <taxon>Pseudomonadati</taxon>
        <taxon>Bacteroidota</taxon>
        <taxon>Chitinophagia</taxon>
        <taxon>Chitinophagales</taxon>
        <taxon>Chitinophagaceae</taxon>
        <taxon>Chitinophaga</taxon>
    </lineage>
</organism>
<protein>
    <submittedName>
        <fullName evidence="3">T9SS type A sorting domain-containing protein</fullName>
    </submittedName>
</protein>
<proteinExistence type="predicted"/>
<dbReference type="Proteomes" id="UP000676386">
    <property type="component" value="Unassembled WGS sequence"/>
</dbReference>
<gene>
    <name evidence="3" type="ORF">KE626_19490</name>
</gene>
<name>A0ABS5J500_9BACT</name>
<reference evidence="3 4" key="1">
    <citation type="submission" date="2021-04" db="EMBL/GenBank/DDBJ databases">
        <title>Chitinophaga sp. nov., isolated from the rhizosphere soil.</title>
        <authorList>
            <person name="He S."/>
        </authorList>
    </citation>
    <scope>NUCLEOTIDE SEQUENCE [LARGE SCALE GENOMIC DNA]</scope>
    <source>
        <strain evidence="3 4">2R12</strain>
    </source>
</reference>
<comment type="caution">
    <text evidence="3">The sequence shown here is derived from an EMBL/GenBank/DDBJ whole genome shotgun (WGS) entry which is preliminary data.</text>
</comment>
<sequence length="121" mass="13796">MWKTSTLIFIMVFSLLSITGKAQSDRSQPAQDGGNKNVSKIVKLYPNPATTIINFEIQQHNNDQLYDLIVYNFLGKKIDQLKGIGTRTTMSLDNYYNGIYIFQLRDQRGNLVESGKFNVVK</sequence>
<evidence type="ECO:0000256" key="1">
    <source>
        <dbReference type="SAM" id="SignalP"/>
    </source>
</evidence>
<keyword evidence="1" id="KW-0732">Signal</keyword>
<evidence type="ECO:0000313" key="3">
    <source>
        <dbReference type="EMBL" id="MBS0029517.1"/>
    </source>
</evidence>
<accession>A0ABS5J500</accession>
<dbReference type="EMBL" id="JAGTXB010000009">
    <property type="protein sequence ID" value="MBS0029517.1"/>
    <property type="molecule type" value="Genomic_DNA"/>
</dbReference>